<proteinExistence type="predicted"/>
<dbReference type="EMBL" id="CAJVPV010012556">
    <property type="protein sequence ID" value="CAG8670977.1"/>
    <property type="molecule type" value="Genomic_DNA"/>
</dbReference>
<dbReference type="OrthoDB" id="2385703at2759"/>
<keyword evidence="3" id="KW-1185">Reference proteome</keyword>
<evidence type="ECO:0000259" key="1">
    <source>
        <dbReference type="Pfam" id="PF13936"/>
    </source>
</evidence>
<evidence type="ECO:0000313" key="2">
    <source>
        <dbReference type="EMBL" id="CAG8670977.1"/>
    </source>
</evidence>
<dbReference type="SUPFAM" id="SSF46689">
    <property type="entry name" value="Homeodomain-like"/>
    <property type="match status" value="1"/>
</dbReference>
<feature type="non-terminal residue" evidence="2">
    <location>
        <position position="92"/>
    </location>
</feature>
<dbReference type="AlphaFoldDB" id="A0A9N9EDZ8"/>
<gene>
    <name evidence="2" type="ORF">AMORRO_LOCUS10822</name>
</gene>
<organism evidence="2 3">
    <name type="scientific">Acaulospora morrowiae</name>
    <dbReference type="NCBI Taxonomy" id="94023"/>
    <lineage>
        <taxon>Eukaryota</taxon>
        <taxon>Fungi</taxon>
        <taxon>Fungi incertae sedis</taxon>
        <taxon>Mucoromycota</taxon>
        <taxon>Glomeromycotina</taxon>
        <taxon>Glomeromycetes</taxon>
        <taxon>Diversisporales</taxon>
        <taxon>Acaulosporaceae</taxon>
        <taxon>Acaulospora</taxon>
    </lineage>
</organism>
<evidence type="ECO:0000313" key="3">
    <source>
        <dbReference type="Proteomes" id="UP000789342"/>
    </source>
</evidence>
<sequence>MPQLTIEQKAQTVILMEEGYSLRAIGNHLGVHHSTILRLKKKIEKTGSIKRKLGSGRPRKLSKREERECVRKILRGECSTAISVQKKLFIDN</sequence>
<reference evidence="2" key="1">
    <citation type="submission" date="2021-06" db="EMBL/GenBank/DDBJ databases">
        <authorList>
            <person name="Kallberg Y."/>
            <person name="Tangrot J."/>
            <person name="Rosling A."/>
        </authorList>
    </citation>
    <scope>NUCLEOTIDE SEQUENCE</scope>
    <source>
        <strain evidence="2">CL551</strain>
    </source>
</reference>
<dbReference type="InterPro" id="IPR036388">
    <property type="entry name" value="WH-like_DNA-bd_sf"/>
</dbReference>
<dbReference type="Gene3D" id="1.10.10.10">
    <property type="entry name" value="Winged helix-like DNA-binding domain superfamily/Winged helix DNA-binding domain"/>
    <property type="match status" value="1"/>
</dbReference>
<dbReference type="InterPro" id="IPR009057">
    <property type="entry name" value="Homeodomain-like_sf"/>
</dbReference>
<accession>A0A9N9EDZ8</accession>
<comment type="caution">
    <text evidence="2">The sequence shown here is derived from an EMBL/GenBank/DDBJ whole genome shotgun (WGS) entry which is preliminary data.</text>
</comment>
<protein>
    <submittedName>
        <fullName evidence="2">6924_t:CDS:1</fullName>
    </submittedName>
</protein>
<name>A0A9N9EDZ8_9GLOM</name>
<dbReference type="InterPro" id="IPR025246">
    <property type="entry name" value="IS30-like_HTH"/>
</dbReference>
<feature type="domain" description="Transposase IS30-like HTH" evidence="1">
    <location>
        <begin position="3"/>
        <end position="38"/>
    </location>
</feature>
<dbReference type="Pfam" id="PF13936">
    <property type="entry name" value="HTH_38"/>
    <property type="match status" value="1"/>
</dbReference>
<dbReference type="Proteomes" id="UP000789342">
    <property type="component" value="Unassembled WGS sequence"/>
</dbReference>